<dbReference type="InterPro" id="IPR004154">
    <property type="entry name" value="Anticodon-bd"/>
</dbReference>
<dbReference type="InterPro" id="IPR002314">
    <property type="entry name" value="aa-tRNA-synt_IIb"/>
</dbReference>
<dbReference type="InterPro" id="IPR036754">
    <property type="entry name" value="YbaK/aa-tRNA-synt-asso_dom_sf"/>
</dbReference>
<dbReference type="CDD" id="cd04334">
    <property type="entry name" value="ProRS-INS"/>
    <property type="match status" value="1"/>
</dbReference>
<comment type="function">
    <text evidence="10">Catalyzes the attachment of proline to tRNA(Pro) in a two-step reaction: proline is first activated by ATP to form Pro-AMP and then transferred to the acceptor end of tRNA(Pro). As ProRS can inadvertently accommodate and process non-cognate amino acids such as alanine and cysteine, to avoid such errors it has two additional distinct editing activities against alanine. One activity is designated as 'pretransfer' editing and involves the tRNA(Pro)-independent hydrolysis of activated Ala-AMP. The other activity is designated 'posttransfer' editing and involves deacylation of mischarged Ala-tRNA(Pro). The misacylated Cys-tRNA(Pro) is not edited by ProRS.</text>
</comment>
<evidence type="ECO:0000256" key="9">
    <source>
        <dbReference type="ARBA" id="ARBA00047671"/>
    </source>
</evidence>
<dbReference type="SUPFAM" id="SSF55826">
    <property type="entry name" value="YbaK/ProRS associated domain"/>
    <property type="match status" value="1"/>
</dbReference>
<keyword evidence="4 10" id="KW-0436">Ligase</keyword>
<comment type="subcellular location">
    <subcellularLocation>
        <location evidence="1 10">Cytoplasm</location>
    </subcellularLocation>
</comment>
<evidence type="ECO:0000259" key="11">
    <source>
        <dbReference type="PROSITE" id="PS50862"/>
    </source>
</evidence>
<dbReference type="InterPro" id="IPR023717">
    <property type="entry name" value="Pro-tRNA-Synthase_IIa_type1"/>
</dbReference>
<evidence type="ECO:0000256" key="4">
    <source>
        <dbReference type="ARBA" id="ARBA00022598"/>
    </source>
</evidence>
<dbReference type="GO" id="GO:0002161">
    <property type="term" value="F:aminoacyl-tRNA deacylase activity"/>
    <property type="evidence" value="ECO:0007669"/>
    <property type="project" value="InterPro"/>
</dbReference>
<dbReference type="NCBIfam" id="NF006625">
    <property type="entry name" value="PRK09194.1"/>
    <property type="match status" value="1"/>
</dbReference>
<dbReference type="EMBL" id="CP003804">
    <property type="protein sequence ID" value="AGF47865.1"/>
    <property type="molecule type" value="Genomic_DNA"/>
</dbReference>
<keyword evidence="5 10" id="KW-0547">Nucleotide-binding</keyword>
<evidence type="ECO:0000256" key="7">
    <source>
        <dbReference type="ARBA" id="ARBA00022917"/>
    </source>
</evidence>
<dbReference type="KEGG" id="kct:CDEE_0007"/>
<sequence>MYTTKYHIHTAKETPSETEIISHQLMIKSGMIRKLAGGIYNIMPIGLRVLRKIEQIVREEMTNSGAIEILMPIVQPAELWQESRRIEEYGPELLRFKDRHNRNFVLQPTSEEVISDIARNEIYSYKQLPLTFYHIQTKFRDEVRPRFGMLRSREFIMKDAYSFDVDEENALKSYHVMFKTYSKIFRKMSLNFCAVSADTGSIGGTYSHEFHVLAETGEDTIAYDKNSDYAANLELAAAPCLLDKRLCAEKKITLIPTPETTTCEKLSEFLQIPITKTIKSIVLASESDNVINIFLLLIRGDHSLNEVKAKKILGIDNYRFATSNEIEEYFNCPPGYIGPINTAKPVCVVADTTVANMSDFVCGANQKNAHYIGVNWSINLKEPDIIADIRNVVEGDPLPNGNGYFSLQKGIEVGHIFFLGTKYSQDLRASFLNKSGEKEYLQMGCYGIGITRIMAAAIEQNNDALGIIWPKSIAPFEVVICPIGWKNDNVKNIAIQIYNMLKAHNIDVILDDRNTRPGIMFAEWDLIGIPCRINIGPKDLEHNLIEIKIRKSPNESIKIPIESASQELIKILNNL</sequence>
<dbReference type="CDD" id="cd00861">
    <property type="entry name" value="ProRS_anticodon_short"/>
    <property type="match status" value="1"/>
</dbReference>
<accession>M1M702</accession>
<dbReference type="STRING" id="1208918.CDEE_0007"/>
<reference evidence="12 13" key="1">
    <citation type="journal article" date="2013" name="Genome Biol. Evol.">
        <title>Genome evolution and phylogenomic analysis of candidatus kinetoplastibacterium, the betaproteobacterial endosymbionts of strigomonas and angomonas.</title>
        <authorList>
            <person name="Alves J.M."/>
            <person name="Serrano M.G."/>
            <person name="Maia da Silva F."/>
            <person name="Voegtly L.J."/>
            <person name="Matveyev A.V."/>
            <person name="Teixeira M.M."/>
            <person name="Camargo E.P."/>
            <person name="Buck G.A."/>
        </authorList>
    </citation>
    <scope>NUCLEOTIDE SEQUENCE [LARGE SCALE GENOMIC DNA]</scope>
    <source>
        <strain evidence="12 13">TCC036E</strain>
    </source>
</reference>
<dbReference type="InterPro" id="IPR007214">
    <property type="entry name" value="YbaK/aa-tRNA-synth-assoc-dom"/>
</dbReference>
<dbReference type="eggNOG" id="COG0442">
    <property type="taxonomic scope" value="Bacteria"/>
</dbReference>
<dbReference type="PATRIC" id="fig|1208918.3.peg.565"/>
<dbReference type="AlphaFoldDB" id="M1M702"/>
<dbReference type="Gene3D" id="3.90.960.10">
    <property type="entry name" value="YbaK/aminoacyl-tRNA synthetase-associated domain"/>
    <property type="match status" value="1"/>
</dbReference>
<dbReference type="InterPro" id="IPR044140">
    <property type="entry name" value="ProRS_anticodon_short"/>
</dbReference>
<dbReference type="Proteomes" id="UP000011686">
    <property type="component" value="Chromosome"/>
</dbReference>
<dbReference type="PRINTS" id="PR01046">
    <property type="entry name" value="TRNASYNTHPRO"/>
</dbReference>
<dbReference type="HAMAP" id="MF_01569">
    <property type="entry name" value="Pro_tRNA_synth_type1"/>
    <property type="match status" value="1"/>
</dbReference>
<evidence type="ECO:0000256" key="1">
    <source>
        <dbReference type="ARBA" id="ARBA00004496"/>
    </source>
</evidence>
<dbReference type="Gene3D" id="3.30.930.10">
    <property type="entry name" value="Bira Bifunctional Protein, Domain 2"/>
    <property type="match status" value="2"/>
</dbReference>
<dbReference type="GO" id="GO:0005829">
    <property type="term" value="C:cytosol"/>
    <property type="evidence" value="ECO:0007669"/>
    <property type="project" value="TreeGrafter"/>
</dbReference>
<dbReference type="InterPro" id="IPR004500">
    <property type="entry name" value="Pro-tRNA-synth_IIa_bac-type"/>
</dbReference>
<evidence type="ECO:0000256" key="5">
    <source>
        <dbReference type="ARBA" id="ARBA00022741"/>
    </source>
</evidence>
<evidence type="ECO:0000256" key="3">
    <source>
        <dbReference type="ARBA" id="ARBA00022490"/>
    </source>
</evidence>
<dbReference type="InterPro" id="IPR045864">
    <property type="entry name" value="aa-tRNA-synth_II/BPL/LPL"/>
</dbReference>
<dbReference type="Pfam" id="PF03129">
    <property type="entry name" value="HGTP_anticodon"/>
    <property type="match status" value="1"/>
</dbReference>
<keyword evidence="8 10" id="KW-0030">Aminoacyl-tRNA synthetase</keyword>
<dbReference type="GO" id="GO:0005524">
    <property type="term" value="F:ATP binding"/>
    <property type="evidence" value="ECO:0007669"/>
    <property type="project" value="UniProtKB-UniRule"/>
</dbReference>
<dbReference type="HOGENOM" id="CLU_016739_0_0_4"/>
<evidence type="ECO:0000256" key="6">
    <source>
        <dbReference type="ARBA" id="ARBA00022840"/>
    </source>
</evidence>
<dbReference type="Pfam" id="PF00587">
    <property type="entry name" value="tRNA-synt_2b"/>
    <property type="match status" value="1"/>
</dbReference>
<dbReference type="GO" id="GO:0004827">
    <property type="term" value="F:proline-tRNA ligase activity"/>
    <property type="evidence" value="ECO:0007669"/>
    <property type="project" value="UniProtKB-UniRule"/>
</dbReference>
<dbReference type="RefSeq" id="WP_015389157.1">
    <property type="nucleotide sequence ID" value="NC_020283.1"/>
</dbReference>
<gene>
    <name evidence="10" type="primary">proS</name>
    <name evidence="12" type="ORF">CDEE_0007</name>
</gene>
<name>M1M702_9PROT</name>
<keyword evidence="6 10" id="KW-0067">ATP-binding</keyword>
<comment type="catalytic activity">
    <reaction evidence="9 10">
        <text>tRNA(Pro) + L-proline + ATP = L-prolyl-tRNA(Pro) + AMP + diphosphate</text>
        <dbReference type="Rhea" id="RHEA:14305"/>
        <dbReference type="Rhea" id="RHEA-COMP:9700"/>
        <dbReference type="Rhea" id="RHEA-COMP:9702"/>
        <dbReference type="ChEBI" id="CHEBI:30616"/>
        <dbReference type="ChEBI" id="CHEBI:33019"/>
        <dbReference type="ChEBI" id="CHEBI:60039"/>
        <dbReference type="ChEBI" id="CHEBI:78442"/>
        <dbReference type="ChEBI" id="CHEBI:78532"/>
        <dbReference type="ChEBI" id="CHEBI:456215"/>
        <dbReference type="EC" id="6.1.1.15"/>
    </reaction>
</comment>
<dbReference type="PANTHER" id="PTHR42753:SF2">
    <property type="entry name" value="PROLINE--TRNA LIGASE"/>
    <property type="match status" value="1"/>
</dbReference>
<dbReference type="GO" id="GO:0006433">
    <property type="term" value="P:prolyl-tRNA aminoacylation"/>
    <property type="evidence" value="ECO:0007669"/>
    <property type="project" value="UniProtKB-UniRule"/>
</dbReference>
<protein>
    <recommendedName>
        <fullName evidence="10">Proline--tRNA ligase</fullName>
        <ecNumber evidence="10">6.1.1.15</ecNumber>
    </recommendedName>
    <alternativeName>
        <fullName evidence="10">Prolyl-tRNA synthetase</fullName>
        <shortName evidence="10">ProRS</shortName>
    </alternativeName>
</protein>
<dbReference type="InterPro" id="IPR002316">
    <property type="entry name" value="Pro-tRNA-ligase_IIa"/>
</dbReference>
<dbReference type="PROSITE" id="PS50862">
    <property type="entry name" value="AA_TRNA_LIGASE_II"/>
    <property type="match status" value="1"/>
</dbReference>
<evidence type="ECO:0000313" key="12">
    <source>
        <dbReference type="EMBL" id="AGF47865.1"/>
    </source>
</evidence>
<dbReference type="CDD" id="cd00779">
    <property type="entry name" value="ProRS_core_prok"/>
    <property type="match status" value="1"/>
</dbReference>
<dbReference type="FunFam" id="3.30.930.10:FF:000042">
    <property type="entry name" value="probable proline--tRNA ligase, mitochondrial"/>
    <property type="match status" value="1"/>
</dbReference>
<dbReference type="PANTHER" id="PTHR42753">
    <property type="entry name" value="MITOCHONDRIAL RIBOSOME PROTEIN L39/PROLYL-TRNA LIGASE FAMILY MEMBER"/>
    <property type="match status" value="1"/>
</dbReference>
<keyword evidence="3 10" id="KW-0963">Cytoplasm</keyword>
<feature type="domain" description="Aminoacyl-transfer RNA synthetases class-II family profile" evidence="11">
    <location>
        <begin position="38"/>
        <end position="470"/>
    </location>
</feature>
<organism evidence="12 13">
    <name type="scientific">Candidatus Kinetoplastidibacterium crithidiae TCC036E</name>
    <dbReference type="NCBI Taxonomy" id="1208918"/>
    <lineage>
        <taxon>Bacteria</taxon>
        <taxon>Pseudomonadati</taxon>
        <taxon>Pseudomonadota</taxon>
        <taxon>Betaproteobacteria</taxon>
        <taxon>Candidatus Kinetoplastidibacterium</taxon>
    </lineage>
</organism>
<comment type="domain">
    <text evidence="10">Consists of three domains: the N-terminal catalytic domain, the editing domain and the C-terminal anticodon-binding domain.</text>
</comment>
<dbReference type="Gene3D" id="3.40.50.800">
    <property type="entry name" value="Anticodon-binding domain"/>
    <property type="match status" value="1"/>
</dbReference>
<evidence type="ECO:0000256" key="2">
    <source>
        <dbReference type="ARBA" id="ARBA00011738"/>
    </source>
</evidence>
<evidence type="ECO:0000313" key="13">
    <source>
        <dbReference type="Proteomes" id="UP000011686"/>
    </source>
</evidence>
<dbReference type="InterPro" id="IPR033730">
    <property type="entry name" value="ProRS_core_prok"/>
</dbReference>
<dbReference type="InterPro" id="IPR006195">
    <property type="entry name" value="aa-tRNA-synth_II"/>
</dbReference>
<keyword evidence="7 10" id="KW-0648">Protein biosynthesis</keyword>
<dbReference type="InterPro" id="IPR050062">
    <property type="entry name" value="Pro-tRNA_synthetase"/>
</dbReference>
<evidence type="ECO:0000256" key="10">
    <source>
        <dbReference type="HAMAP-Rule" id="MF_01569"/>
    </source>
</evidence>
<comment type="similarity">
    <text evidence="10">Belongs to the class-II aminoacyl-tRNA synthetase family. ProS type 1 subfamily.</text>
</comment>
<evidence type="ECO:0000256" key="8">
    <source>
        <dbReference type="ARBA" id="ARBA00023146"/>
    </source>
</evidence>
<dbReference type="NCBIfam" id="TIGR00409">
    <property type="entry name" value="proS_fam_II"/>
    <property type="match status" value="1"/>
</dbReference>
<keyword evidence="13" id="KW-1185">Reference proteome</keyword>
<dbReference type="EC" id="6.1.1.15" evidence="10"/>
<dbReference type="InterPro" id="IPR036621">
    <property type="entry name" value="Anticodon-bd_dom_sf"/>
</dbReference>
<dbReference type="SUPFAM" id="SSF52954">
    <property type="entry name" value="Class II aaRS ABD-related"/>
    <property type="match status" value="1"/>
</dbReference>
<dbReference type="Pfam" id="PF04073">
    <property type="entry name" value="tRNA_edit"/>
    <property type="match status" value="1"/>
</dbReference>
<proteinExistence type="inferred from homology"/>
<comment type="subunit">
    <text evidence="2 10">Homodimer.</text>
</comment>
<dbReference type="SUPFAM" id="SSF55681">
    <property type="entry name" value="Class II aaRS and biotin synthetases"/>
    <property type="match status" value="1"/>
</dbReference>